<dbReference type="EMBL" id="JARAOX010000219">
    <property type="protein sequence ID" value="MDD9785884.1"/>
    <property type="molecule type" value="Genomic_DNA"/>
</dbReference>
<comment type="caution">
    <text evidence="1">The sequence shown here is derived from an EMBL/GenBank/DDBJ whole genome shotgun (WGS) entry which is preliminary data.</text>
</comment>
<evidence type="ECO:0000313" key="1">
    <source>
        <dbReference type="EMBL" id="MDD9785884.1"/>
    </source>
</evidence>
<reference evidence="1 2" key="1">
    <citation type="submission" date="2023-02" db="EMBL/GenBank/DDBJ databases">
        <authorList>
            <person name="Olszewska D."/>
        </authorList>
    </citation>
    <scope>NUCLEOTIDE SEQUENCE [LARGE SCALE GENOMIC DNA]</scope>
    <source>
        <strain evidence="1 2">FDU301</strain>
    </source>
</reference>
<gene>
    <name evidence="1" type="ORF">PVE99_26310</name>
</gene>
<sequence>MTDFLYYPGFEIEDEEWLKFALLYMREVHTIVPYEADNYLSSKHKALKDSTNLLVSYRPSYDEGEKSTYDAIDIIQSIIKNPSRNLGILGEVNILEYWRQSQNQDTELFNTKFSPEFVRFCNEYGLCHETYNGIKLPKQLVLIYMSVFAHNIGDHKGMSVITDIKEQRRISKINNKAWRHNPGYEELKAMKKVIGLQIPTDLKNIPLEEIVKLRNKQSFQKKLRAFHLALSDFTSTPEMKLTESNCKNIHEHLSISILDLSSEITGYATATAATALGIWLVFSSNGDNLELVKEFLGLGSTIGGTIQVYEKIQQTRDKFLAARYLTDLKKLGKNHLEISNTQNHGLSV</sequence>
<name>A0ABD4X0Q1_PRIMG</name>
<organism evidence="1 2">
    <name type="scientific">Priestia megaterium</name>
    <name type="common">Bacillus megaterium</name>
    <dbReference type="NCBI Taxonomy" id="1404"/>
    <lineage>
        <taxon>Bacteria</taxon>
        <taxon>Bacillati</taxon>
        <taxon>Bacillota</taxon>
        <taxon>Bacilli</taxon>
        <taxon>Bacillales</taxon>
        <taxon>Bacillaceae</taxon>
        <taxon>Priestia</taxon>
    </lineage>
</organism>
<dbReference type="RefSeq" id="WP_274589352.1">
    <property type="nucleotide sequence ID" value="NZ_JARAOX010000219.1"/>
</dbReference>
<dbReference type="AlphaFoldDB" id="A0ABD4X0Q1"/>
<proteinExistence type="predicted"/>
<dbReference type="Proteomes" id="UP001213771">
    <property type="component" value="Unassembled WGS sequence"/>
</dbReference>
<accession>A0ABD4X0Q1</accession>
<protein>
    <submittedName>
        <fullName evidence="1">Uncharacterized protein</fullName>
    </submittedName>
</protein>
<evidence type="ECO:0000313" key="2">
    <source>
        <dbReference type="Proteomes" id="UP001213771"/>
    </source>
</evidence>